<dbReference type="InParanoid" id="A0A1Y1XTN3"/>
<dbReference type="AlphaFoldDB" id="A0A1Y1XTN3"/>
<dbReference type="Proteomes" id="UP000193498">
    <property type="component" value="Unassembled WGS sequence"/>
</dbReference>
<gene>
    <name evidence="1" type="ORF">K493DRAFT_71521</name>
</gene>
<protein>
    <submittedName>
        <fullName evidence="1">Uncharacterized protein</fullName>
    </submittedName>
</protein>
<proteinExistence type="predicted"/>
<accession>A0A1Y1XTN3</accession>
<sequence length="237" mass="26821">MRRRSSLHLHVFFGRAKGETQSDFASQIQQATGLTNEEVLEVINIAQEKGRVILELSTDLERLISIGAKLSSCGLHITIRSGRDTFREEVAGLLLKWVLELCSNPTRQFMQTITQIVCDELLSTWGKDSIYVDRILGNPPDGSKGFLQIDLMLLHSSCVSTEVKTHIRQLYSIVFADFPQRKRIIISRFATLYRKLTGKSLGPLAKDTFAMFNKLEEEFDFVTSVLGPLHPYSLVMK</sequence>
<dbReference type="STRING" id="1314790.A0A1Y1XTN3"/>
<evidence type="ECO:0000313" key="2">
    <source>
        <dbReference type="Proteomes" id="UP000193498"/>
    </source>
</evidence>
<dbReference type="OrthoDB" id="26387at2759"/>
<name>A0A1Y1XTN3_9FUNG</name>
<organism evidence="1 2">
    <name type="scientific">Basidiobolus meristosporus CBS 931.73</name>
    <dbReference type="NCBI Taxonomy" id="1314790"/>
    <lineage>
        <taxon>Eukaryota</taxon>
        <taxon>Fungi</taxon>
        <taxon>Fungi incertae sedis</taxon>
        <taxon>Zoopagomycota</taxon>
        <taxon>Entomophthoromycotina</taxon>
        <taxon>Basidiobolomycetes</taxon>
        <taxon>Basidiobolales</taxon>
        <taxon>Basidiobolaceae</taxon>
        <taxon>Basidiobolus</taxon>
    </lineage>
</organism>
<keyword evidence="2" id="KW-1185">Reference proteome</keyword>
<evidence type="ECO:0000313" key="1">
    <source>
        <dbReference type="EMBL" id="ORX89100.1"/>
    </source>
</evidence>
<comment type="caution">
    <text evidence="1">The sequence shown here is derived from an EMBL/GenBank/DDBJ whole genome shotgun (WGS) entry which is preliminary data.</text>
</comment>
<dbReference type="EMBL" id="MCFE01000475">
    <property type="protein sequence ID" value="ORX89100.1"/>
    <property type="molecule type" value="Genomic_DNA"/>
</dbReference>
<reference evidence="1 2" key="1">
    <citation type="submission" date="2016-07" db="EMBL/GenBank/DDBJ databases">
        <title>Pervasive Adenine N6-methylation of Active Genes in Fungi.</title>
        <authorList>
            <consortium name="DOE Joint Genome Institute"/>
            <person name="Mondo S.J."/>
            <person name="Dannebaum R.O."/>
            <person name="Kuo R.C."/>
            <person name="Labutti K."/>
            <person name="Haridas S."/>
            <person name="Kuo A."/>
            <person name="Salamov A."/>
            <person name="Ahrendt S.R."/>
            <person name="Lipzen A."/>
            <person name="Sullivan W."/>
            <person name="Andreopoulos W.B."/>
            <person name="Clum A."/>
            <person name="Lindquist E."/>
            <person name="Daum C."/>
            <person name="Ramamoorthy G.K."/>
            <person name="Gryganskyi A."/>
            <person name="Culley D."/>
            <person name="Magnuson J.K."/>
            <person name="James T.Y."/>
            <person name="O'Malley M.A."/>
            <person name="Stajich J.E."/>
            <person name="Spatafora J.W."/>
            <person name="Visel A."/>
            <person name="Grigoriev I.V."/>
        </authorList>
    </citation>
    <scope>NUCLEOTIDE SEQUENCE [LARGE SCALE GENOMIC DNA]</scope>
    <source>
        <strain evidence="1 2">CBS 931.73</strain>
    </source>
</reference>